<reference evidence="9 10" key="1">
    <citation type="submission" date="2019-07" db="EMBL/GenBank/DDBJ databases">
        <title>Rufibacter sp. nov., isolated from lake sediment.</title>
        <authorList>
            <person name="Qu J.-H."/>
        </authorList>
    </citation>
    <scope>NUCLEOTIDE SEQUENCE [LARGE SCALE GENOMIC DNA]</scope>
    <source>
        <strain evidence="9 10">NBS58-1</strain>
    </source>
</reference>
<comment type="similarity">
    <text evidence="1 7">Belongs to the peptidase S24 family.</text>
</comment>
<dbReference type="GO" id="GO:0003677">
    <property type="term" value="F:DNA binding"/>
    <property type="evidence" value="ECO:0007669"/>
    <property type="project" value="InterPro"/>
</dbReference>
<dbReference type="InterPro" id="IPR006197">
    <property type="entry name" value="Peptidase_S24_LexA"/>
</dbReference>
<dbReference type="AlphaFoldDB" id="A0A5B6TA62"/>
<dbReference type="SUPFAM" id="SSF51306">
    <property type="entry name" value="LexA/Signal peptidase"/>
    <property type="match status" value="1"/>
</dbReference>
<dbReference type="Pfam" id="PF00717">
    <property type="entry name" value="Peptidase_S24"/>
    <property type="match status" value="1"/>
</dbReference>
<dbReference type="NCBIfam" id="NF007621">
    <property type="entry name" value="PRK10276.1"/>
    <property type="match status" value="1"/>
</dbReference>
<keyword evidence="4 7" id="KW-0068">Autocatalytic cleavage</keyword>
<evidence type="ECO:0000256" key="5">
    <source>
        <dbReference type="ARBA" id="ARBA00023204"/>
    </source>
</evidence>
<keyword evidence="2" id="KW-0227">DNA damage</keyword>
<evidence type="ECO:0000256" key="4">
    <source>
        <dbReference type="ARBA" id="ARBA00022813"/>
    </source>
</evidence>
<dbReference type="RefSeq" id="WP_149093203.1">
    <property type="nucleotide sequence ID" value="NZ_VKKY01000004.1"/>
</dbReference>
<evidence type="ECO:0000256" key="7">
    <source>
        <dbReference type="RuleBase" id="RU003991"/>
    </source>
</evidence>
<dbReference type="EMBL" id="VKKY01000004">
    <property type="protein sequence ID" value="KAA3435993.1"/>
    <property type="molecule type" value="Genomic_DNA"/>
</dbReference>
<keyword evidence="5" id="KW-0234">DNA repair</keyword>
<keyword evidence="10" id="KW-1185">Reference proteome</keyword>
<dbReference type="InterPro" id="IPR015927">
    <property type="entry name" value="Peptidase_S24_S26A/B/C"/>
</dbReference>
<dbReference type="EC" id="2.7.7.7" evidence="9"/>
<comment type="caution">
    <text evidence="9">The sequence shown here is derived from an EMBL/GenBank/DDBJ whole genome shotgun (WGS) entry which is preliminary data.</text>
</comment>
<accession>A0A5B6TA62</accession>
<feature type="domain" description="Peptidase S24/S26A/S26B/S26C" evidence="8">
    <location>
        <begin position="28"/>
        <end position="144"/>
    </location>
</feature>
<dbReference type="GO" id="GO:0009432">
    <property type="term" value="P:SOS response"/>
    <property type="evidence" value="ECO:0007669"/>
    <property type="project" value="UniProtKB-KW"/>
</dbReference>
<evidence type="ECO:0000256" key="1">
    <source>
        <dbReference type="ARBA" id="ARBA00007484"/>
    </source>
</evidence>
<dbReference type="OrthoDB" id="9787787at2"/>
<evidence type="ECO:0000259" key="8">
    <source>
        <dbReference type="Pfam" id="PF00717"/>
    </source>
</evidence>
<gene>
    <name evidence="9" type="primary">umuD</name>
    <name evidence="9" type="ORF">FOA19_22860</name>
</gene>
<protein>
    <submittedName>
        <fullName evidence="9">Translesion error-prone DNA polymerase V autoproteolytic subunit</fullName>
        <ecNumber evidence="9">2.7.7.7</ecNumber>
    </submittedName>
</protein>
<dbReference type="GO" id="GO:0006355">
    <property type="term" value="P:regulation of DNA-templated transcription"/>
    <property type="evidence" value="ECO:0007669"/>
    <property type="project" value="InterPro"/>
</dbReference>
<dbReference type="GO" id="GO:0003887">
    <property type="term" value="F:DNA-directed DNA polymerase activity"/>
    <property type="evidence" value="ECO:0007669"/>
    <property type="project" value="UniProtKB-EC"/>
</dbReference>
<dbReference type="InterPro" id="IPR036286">
    <property type="entry name" value="LexA/Signal_pep-like_sf"/>
</dbReference>
<keyword evidence="9" id="KW-0548">Nucleotidyltransferase</keyword>
<evidence type="ECO:0000313" key="10">
    <source>
        <dbReference type="Proteomes" id="UP000324133"/>
    </source>
</evidence>
<dbReference type="PRINTS" id="PR00726">
    <property type="entry name" value="LEXASERPTASE"/>
</dbReference>
<dbReference type="Proteomes" id="UP000324133">
    <property type="component" value="Unassembled WGS sequence"/>
</dbReference>
<keyword evidence="3 7" id="KW-0378">Hydrolase</keyword>
<dbReference type="Gene3D" id="2.10.109.10">
    <property type="entry name" value="Umud Fragment, subunit A"/>
    <property type="match status" value="1"/>
</dbReference>
<dbReference type="GO" id="GO:0006281">
    <property type="term" value="P:DNA repair"/>
    <property type="evidence" value="ECO:0007669"/>
    <property type="project" value="UniProtKB-KW"/>
</dbReference>
<proteinExistence type="inferred from homology"/>
<sequence length="153" mass="17212">MDKKLKGAVKMDTVNFILLGYDAETKFPLFGSYVKAGFPSPAEDYAEERISLLKFLSGNPTATFYVLLDGDSMIDFHLFEGDLLVVDRSLEVRSGDIILANLDNEFTVKMLEISEFGVRLVPGNKKYAPITINDNLELLVWGVVRGLARRFRK</sequence>
<evidence type="ECO:0000313" key="9">
    <source>
        <dbReference type="EMBL" id="KAA3435993.1"/>
    </source>
</evidence>
<dbReference type="InterPro" id="IPR050077">
    <property type="entry name" value="LexA_repressor"/>
</dbReference>
<evidence type="ECO:0000256" key="3">
    <source>
        <dbReference type="ARBA" id="ARBA00022801"/>
    </source>
</evidence>
<keyword evidence="6" id="KW-0742">SOS response</keyword>
<evidence type="ECO:0000256" key="2">
    <source>
        <dbReference type="ARBA" id="ARBA00022763"/>
    </source>
</evidence>
<name>A0A5B6TA62_9BACT</name>
<dbReference type="CDD" id="cd06529">
    <property type="entry name" value="S24_LexA-like"/>
    <property type="match status" value="1"/>
</dbReference>
<dbReference type="InterPro" id="IPR039418">
    <property type="entry name" value="LexA-like"/>
</dbReference>
<dbReference type="PANTHER" id="PTHR33516:SF2">
    <property type="entry name" value="LEXA REPRESSOR-RELATED"/>
    <property type="match status" value="1"/>
</dbReference>
<evidence type="ECO:0000256" key="6">
    <source>
        <dbReference type="ARBA" id="ARBA00023236"/>
    </source>
</evidence>
<organism evidence="9 10">
    <name type="scientific">Rufibacter hautae</name>
    <dbReference type="NCBI Taxonomy" id="2595005"/>
    <lineage>
        <taxon>Bacteria</taxon>
        <taxon>Pseudomonadati</taxon>
        <taxon>Bacteroidota</taxon>
        <taxon>Cytophagia</taxon>
        <taxon>Cytophagales</taxon>
        <taxon>Hymenobacteraceae</taxon>
        <taxon>Rufibacter</taxon>
    </lineage>
</organism>
<dbReference type="PANTHER" id="PTHR33516">
    <property type="entry name" value="LEXA REPRESSOR"/>
    <property type="match status" value="1"/>
</dbReference>
<keyword evidence="9" id="KW-0808">Transferase</keyword>
<dbReference type="GO" id="GO:0016787">
    <property type="term" value="F:hydrolase activity"/>
    <property type="evidence" value="ECO:0007669"/>
    <property type="project" value="UniProtKB-KW"/>
</dbReference>